<evidence type="ECO:0000313" key="13">
    <source>
        <dbReference type="Proteomes" id="UP000243688"/>
    </source>
</evidence>
<dbReference type="AlphaFoldDB" id="A0A2A6E2Y2"/>
<evidence type="ECO:0000256" key="2">
    <source>
        <dbReference type="ARBA" id="ARBA00008676"/>
    </source>
</evidence>
<feature type="compositionally biased region" description="Low complexity" evidence="11">
    <location>
        <begin position="270"/>
        <end position="282"/>
    </location>
</feature>
<dbReference type="Gene3D" id="3.20.20.60">
    <property type="entry name" value="Phosphoenolpyruvate-binding domains"/>
    <property type="match status" value="1"/>
</dbReference>
<dbReference type="InterPro" id="IPR003700">
    <property type="entry name" value="Pantoate_hydroxy_MeTrfase"/>
</dbReference>
<comment type="cofactor">
    <cofactor evidence="7 10">
        <name>Mg(2+)</name>
        <dbReference type="ChEBI" id="CHEBI:18420"/>
    </cofactor>
    <text evidence="7 10">Binds 1 Mg(2+) ion per subunit.</text>
</comment>
<reference evidence="12 13" key="1">
    <citation type="submission" date="2016-12" db="EMBL/GenBank/DDBJ databases">
        <title>Candidatus Reconcilibacillus cellulovorans genome.</title>
        <authorList>
            <person name="Kolinko S."/>
            <person name="Wu Y.-W."/>
            <person name="Tachea F."/>
            <person name="Denzel E."/>
            <person name="Hiras J."/>
            <person name="Baecker N."/>
            <person name="Chan L.J."/>
            <person name="Eichorst S.A."/>
            <person name="Frey D."/>
            <person name="Adams P.D."/>
            <person name="Pray T."/>
            <person name="Tanjore D."/>
            <person name="Petzold C.J."/>
            <person name="Gladden J.M."/>
            <person name="Simmons B.A."/>
            <person name="Singer S.W."/>
        </authorList>
    </citation>
    <scope>NUCLEOTIDE SEQUENCE [LARGE SCALE GENOMIC DNA]</scope>
    <source>
        <strain evidence="12">JTherm</strain>
    </source>
</reference>
<dbReference type="FunFam" id="3.20.20.60:FF:000003">
    <property type="entry name" value="3-methyl-2-oxobutanoate hydroxymethyltransferase"/>
    <property type="match status" value="1"/>
</dbReference>
<evidence type="ECO:0000313" key="12">
    <source>
        <dbReference type="EMBL" id="PDO11668.1"/>
    </source>
</evidence>
<accession>A0A2A6E2Y2</accession>
<evidence type="ECO:0000256" key="1">
    <source>
        <dbReference type="ARBA" id="ARBA00005033"/>
    </source>
</evidence>
<evidence type="ECO:0000256" key="6">
    <source>
        <dbReference type="ARBA" id="ARBA00056497"/>
    </source>
</evidence>
<evidence type="ECO:0000256" key="9">
    <source>
        <dbReference type="PIRSR" id="PIRSR000388-2"/>
    </source>
</evidence>
<dbReference type="CDD" id="cd06557">
    <property type="entry name" value="KPHMT-like"/>
    <property type="match status" value="1"/>
</dbReference>
<comment type="subunit">
    <text evidence="3 7">Homodecamer; pentamer of dimers.</text>
</comment>
<protein>
    <recommendedName>
        <fullName evidence="7">3-methyl-2-oxobutanoate hydroxymethyltransferase</fullName>
        <ecNumber evidence="7">2.1.2.11</ecNumber>
    </recommendedName>
    <alternativeName>
        <fullName evidence="7">Ketopantoate hydroxymethyltransferase</fullName>
        <shortName evidence="7">KPHMT</shortName>
    </alternativeName>
</protein>
<dbReference type="GO" id="GO:0000287">
    <property type="term" value="F:magnesium ion binding"/>
    <property type="evidence" value="ECO:0007669"/>
    <property type="project" value="TreeGrafter"/>
</dbReference>
<dbReference type="Proteomes" id="UP000243688">
    <property type="component" value="Unassembled WGS sequence"/>
</dbReference>
<name>A0A2A6E2Y2_9BACL</name>
<comment type="catalytic activity">
    <reaction evidence="7">
        <text>(6R)-5,10-methylene-5,6,7,8-tetrahydrofolate + 3-methyl-2-oxobutanoate + H2O = 2-dehydropantoate + (6S)-5,6,7,8-tetrahydrofolate</text>
        <dbReference type="Rhea" id="RHEA:11824"/>
        <dbReference type="ChEBI" id="CHEBI:11561"/>
        <dbReference type="ChEBI" id="CHEBI:11851"/>
        <dbReference type="ChEBI" id="CHEBI:15377"/>
        <dbReference type="ChEBI" id="CHEBI:15636"/>
        <dbReference type="ChEBI" id="CHEBI:57453"/>
        <dbReference type="EC" id="2.1.2.11"/>
    </reaction>
</comment>
<dbReference type="SUPFAM" id="SSF51621">
    <property type="entry name" value="Phosphoenolpyruvate/pyruvate domain"/>
    <property type="match status" value="1"/>
</dbReference>
<keyword evidence="5 7" id="KW-0808">Transferase</keyword>
<evidence type="ECO:0000256" key="8">
    <source>
        <dbReference type="PIRSR" id="PIRSR000388-1"/>
    </source>
</evidence>
<feature type="active site" description="Proton acceptor" evidence="7 8">
    <location>
        <position position="185"/>
    </location>
</feature>
<dbReference type="Pfam" id="PF02548">
    <property type="entry name" value="Pantoate_transf"/>
    <property type="match status" value="1"/>
</dbReference>
<comment type="pathway">
    <text evidence="1 7">Cofactor biosynthesis; (R)-pantothenate biosynthesis; (R)-pantoate from 3-methyl-2-oxobutanoate: step 1/2.</text>
</comment>
<dbReference type="GO" id="GO:0008168">
    <property type="term" value="F:methyltransferase activity"/>
    <property type="evidence" value="ECO:0007669"/>
    <property type="project" value="UniProtKB-KW"/>
</dbReference>
<comment type="similarity">
    <text evidence="2 7">Belongs to the PanB family.</text>
</comment>
<dbReference type="NCBIfam" id="NF001452">
    <property type="entry name" value="PRK00311.1"/>
    <property type="match status" value="1"/>
</dbReference>
<dbReference type="NCBIfam" id="TIGR00222">
    <property type="entry name" value="panB"/>
    <property type="match status" value="1"/>
</dbReference>
<dbReference type="GO" id="GO:0003864">
    <property type="term" value="F:3-methyl-2-oxobutanoate hydroxymethyltransferase activity"/>
    <property type="evidence" value="ECO:0007669"/>
    <property type="project" value="UniProtKB-UniRule"/>
</dbReference>
<feature type="binding site" evidence="7 9">
    <location>
        <begin position="47"/>
        <end position="48"/>
    </location>
    <ligand>
        <name>3-methyl-2-oxobutanoate</name>
        <dbReference type="ChEBI" id="CHEBI:11851"/>
    </ligand>
</feature>
<organism evidence="12 13">
    <name type="scientific">Candidatus Reconcilbacillus cellulovorans</name>
    <dbReference type="NCBI Taxonomy" id="1906605"/>
    <lineage>
        <taxon>Bacteria</taxon>
        <taxon>Bacillati</taxon>
        <taxon>Bacillota</taxon>
        <taxon>Bacilli</taxon>
        <taxon>Bacillales</taxon>
        <taxon>Paenibacillaceae</taxon>
        <taxon>Candidatus Reconcilbacillus</taxon>
    </lineage>
</organism>
<dbReference type="EMBL" id="MOXJ01000001">
    <property type="protein sequence ID" value="PDO11668.1"/>
    <property type="molecule type" value="Genomic_DNA"/>
</dbReference>
<dbReference type="InterPro" id="IPR015813">
    <property type="entry name" value="Pyrv/PenolPyrv_kinase-like_dom"/>
</dbReference>
<keyword evidence="7" id="KW-0963">Cytoplasm</keyword>
<evidence type="ECO:0000256" key="10">
    <source>
        <dbReference type="PIRSR" id="PIRSR000388-3"/>
    </source>
</evidence>
<proteinExistence type="inferred from homology"/>
<feature type="binding site" evidence="7 10">
    <location>
        <position position="118"/>
    </location>
    <ligand>
        <name>Mg(2+)</name>
        <dbReference type="ChEBI" id="CHEBI:18420"/>
    </ligand>
</feature>
<comment type="caution">
    <text evidence="12">The sequence shown here is derived from an EMBL/GenBank/DDBJ whole genome shotgun (WGS) entry which is preliminary data.</text>
</comment>
<feature type="binding site" evidence="7 9">
    <location>
        <position position="116"/>
    </location>
    <ligand>
        <name>3-methyl-2-oxobutanoate</name>
        <dbReference type="ChEBI" id="CHEBI:11851"/>
    </ligand>
</feature>
<evidence type="ECO:0000256" key="4">
    <source>
        <dbReference type="ARBA" id="ARBA00022655"/>
    </source>
</evidence>
<dbReference type="GO" id="GO:0032259">
    <property type="term" value="P:methylation"/>
    <property type="evidence" value="ECO:0007669"/>
    <property type="project" value="UniProtKB-KW"/>
</dbReference>
<gene>
    <name evidence="7" type="primary">panB</name>
    <name evidence="12" type="ORF">BLM47_00685</name>
</gene>
<dbReference type="PIRSF" id="PIRSF000388">
    <property type="entry name" value="Pantoate_hydroxy_MeTrfase"/>
    <property type="match status" value="1"/>
</dbReference>
<keyword evidence="12" id="KW-0489">Methyltransferase</keyword>
<dbReference type="HAMAP" id="MF_00156">
    <property type="entry name" value="PanB"/>
    <property type="match status" value="1"/>
</dbReference>
<dbReference type="UniPathway" id="UPA00028">
    <property type="reaction ID" value="UER00003"/>
</dbReference>
<dbReference type="EC" id="2.1.2.11" evidence="7"/>
<feature type="binding site" evidence="7 10">
    <location>
        <position position="47"/>
    </location>
    <ligand>
        <name>Mg(2+)</name>
        <dbReference type="ChEBI" id="CHEBI:18420"/>
    </ligand>
</feature>
<evidence type="ECO:0000256" key="7">
    <source>
        <dbReference type="HAMAP-Rule" id="MF_00156"/>
    </source>
</evidence>
<evidence type="ECO:0000256" key="5">
    <source>
        <dbReference type="ARBA" id="ARBA00022679"/>
    </source>
</evidence>
<dbReference type="GO" id="GO:0015940">
    <property type="term" value="P:pantothenate biosynthetic process"/>
    <property type="evidence" value="ECO:0007669"/>
    <property type="project" value="UniProtKB-UniRule"/>
</dbReference>
<comment type="function">
    <text evidence="6 7">Catalyzes the reversible reaction in which hydroxymethyl group from 5,10-methylenetetrahydrofolate is transferred onto alpha-ketoisovalerate to form ketopantoate.</text>
</comment>
<keyword evidence="7 10" id="KW-0479">Metal-binding</keyword>
<comment type="subcellular location">
    <subcellularLocation>
        <location evidence="7">Cytoplasm</location>
    </subcellularLocation>
</comment>
<feature type="binding site" evidence="7 10">
    <location>
        <position position="86"/>
    </location>
    <ligand>
        <name>Mg(2+)</name>
        <dbReference type="ChEBI" id="CHEBI:18420"/>
    </ligand>
</feature>
<evidence type="ECO:0000256" key="3">
    <source>
        <dbReference type="ARBA" id="ARBA00011424"/>
    </source>
</evidence>
<feature type="region of interest" description="Disordered" evidence="11">
    <location>
        <begin position="263"/>
        <end position="282"/>
    </location>
</feature>
<sequence>MSAKTVSTATLRKMKRDGVPIAVVTAYDYPTAKLAEEAGVDVLLVGDSLGNVVLGYESTLPVTLDDMIRHTRAVTRAVTRPLVVADMPFMTYHGGADETLRNVARLMREGRCHAVKVEGGREVADAVRAIVRAGVPVMGHIGLTPQSVYRIGGYRVQGKTAEQEQRLLDDALALEEAGVFAIVLELVEEEVARRVTSRVSVPTIGIGSGAGCDGQVLVFHDLVGYAPHDTPKRFVRRYEDLGSRIRDALARYVDDVRNRRFPSDEESFRFESSSARSGGEAG</sequence>
<dbReference type="PANTHER" id="PTHR20881">
    <property type="entry name" value="3-METHYL-2-OXOBUTANOATE HYDROXYMETHYLTRANSFERASE"/>
    <property type="match status" value="1"/>
</dbReference>
<dbReference type="InterPro" id="IPR040442">
    <property type="entry name" value="Pyrv_kinase-like_dom_sf"/>
</dbReference>
<feature type="binding site" evidence="7 9">
    <location>
        <position position="86"/>
    </location>
    <ligand>
        <name>3-methyl-2-oxobutanoate</name>
        <dbReference type="ChEBI" id="CHEBI:11851"/>
    </ligand>
</feature>
<dbReference type="PANTHER" id="PTHR20881:SF0">
    <property type="entry name" value="3-METHYL-2-OXOBUTANOATE HYDROXYMETHYLTRANSFERASE"/>
    <property type="match status" value="1"/>
</dbReference>
<evidence type="ECO:0000256" key="11">
    <source>
        <dbReference type="SAM" id="MobiDB-lite"/>
    </source>
</evidence>
<keyword evidence="7 10" id="KW-0460">Magnesium</keyword>
<dbReference type="GO" id="GO:0005737">
    <property type="term" value="C:cytoplasm"/>
    <property type="evidence" value="ECO:0007669"/>
    <property type="project" value="UniProtKB-SubCell"/>
</dbReference>
<keyword evidence="4 7" id="KW-0566">Pantothenate biosynthesis</keyword>